<dbReference type="SUPFAM" id="SSF53383">
    <property type="entry name" value="PLP-dependent transferases"/>
    <property type="match status" value="1"/>
</dbReference>
<dbReference type="RefSeq" id="WP_180285052.1">
    <property type="nucleotide sequence ID" value="NZ_JABFDB010000025.1"/>
</dbReference>
<evidence type="ECO:0000313" key="7">
    <source>
        <dbReference type="EMBL" id="NYZ23287.1"/>
    </source>
</evidence>
<dbReference type="Gene3D" id="3.90.1150.10">
    <property type="entry name" value="Aspartate Aminotransferase, domain 1"/>
    <property type="match status" value="1"/>
</dbReference>
<evidence type="ECO:0000256" key="6">
    <source>
        <dbReference type="RuleBase" id="RU003560"/>
    </source>
</evidence>
<keyword evidence="5 6" id="KW-0663">Pyridoxal phosphate</keyword>
<dbReference type="InterPro" id="IPR015422">
    <property type="entry name" value="PyrdxlP-dep_Trfase_small"/>
</dbReference>
<dbReference type="NCBIfam" id="TIGR00700">
    <property type="entry name" value="GABAtrnsam"/>
    <property type="match status" value="1"/>
</dbReference>
<evidence type="ECO:0000256" key="1">
    <source>
        <dbReference type="ARBA" id="ARBA00001933"/>
    </source>
</evidence>
<evidence type="ECO:0000256" key="2">
    <source>
        <dbReference type="ARBA" id="ARBA00008954"/>
    </source>
</evidence>
<comment type="caution">
    <text evidence="7">The sequence shown here is derived from an EMBL/GenBank/DDBJ whole genome shotgun (WGS) entry which is preliminary data.</text>
</comment>
<evidence type="ECO:0000256" key="5">
    <source>
        <dbReference type="ARBA" id="ARBA00022898"/>
    </source>
</evidence>
<keyword evidence="8" id="KW-1185">Reference proteome</keyword>
<dbReference type="EMBL" id="JABFDB010000025">
    <property type="protein sequence ID" value="NYZ23287.1"/>
    <property type="molecule type" value="Genomic_DNA"/>
</dbReference>
<dbReference type="EC" id="2.6.1.19" evidence="7"/>
<dbReference type="Pfam" id="PF00202">
    <property type="entry name" value="Aminotran_3"/>
    <property type="match status" value="1"/>
</dbReference>
<protein>
    <submittedName>
        <fullName evidence="7">4-aminobutyrate--2-oxoglutarate transaminase</fullName>
        <ecNumber evidence="7">2.6.1.19</ecNumber>
    </submittedName>
</protein>
<dbReference type="GO" id="GO:0034386">
    <property type="term" value="F:4-aminobutyrate:2-oxoglutarate transaminase activity"/>
    <property type="evidence" value="ECO:0007669"/>
    <property type="project" value="UniProtKB-EC"/>
</dbReference>
<dbReference type="InterPro" id="IPR004632">
    <property type="entry name" value="4NH2But_aminotransferase_bac"/>
</dbReference>
<organism evidence="7 8">
    <name type="scientific">Azospirillum oleiclasticum</name>
    <dbReference type="NCBI Taxonomy" id="2735135"/>
    <lineage>
        <taxon>Bacteria</taxon>
        <taxon>Pseudomonadati</taxon>
        <taxon>Pseudomonadota</taxon>
        <taxon>Alphaproteobacteria</taxon>
        <taxon>Rhodospirillales</taxon>
        <taxon>Azospirillaceae</taxon>
        <taxon>Azospirillum</taxon>
    </lineage>
</organism>
<reference evidence="7 8" key="1">
    <citation type="submission" date="2020-05" db="EMBL/GenBank/DDBJ databases">
        <title>Azospirillum oleiclasticum sp. nov, a nitrogen-fixing and heavy crude oil-emulsifying bacterium isolated from the crude oil of Yumen Oilfield.</title>
        <authorList>
            <person name="Wu D."/>
            <person name="Cai M."/>
            <person name="Zhang X."/>
        </authorList>
    </citation>
    <scope>NUCLEOTIDE SEQUENCE [LARGE SCALE GENOMIC DNA]</scope>
    <source>
        <strain evidence="7 8">ROY-1-1-2</strain>
    </source>
</reference>
<name>A0ABX2TJE7_9PROT</name>
<keyword evidence="4 7" id="KW-0808">Transferase</keyword>
<dbReference type="InterPro" id="IPR049704">
    <property type="entry name" value="Aminotrans_3_PPA_site"/>
</dbReference>
<dbReference type="InterPro" id="IPR015424">
    <property type="entry name" value="PyrdxlP-dep_Trfase"/>
</dbReference>
<evidence type="ECO:0000256" key="4">
    <source>
        <dbReference type="ARBA" id="ARBA00022679"/>
    </source>
</evidence>
<sequence>MTTNALLLARRLNAVPRGVATATPVFAARAENAQIWDVEGNRYIDFAAGIAVLNTGHRHPAVMRAVAEQSARFTHTAFQVMAYEPYVALAERINALVPIAGPAKTILFTTGAKALENAVKIARAATGRSGIIAFTGGFHGRTMMTMAMTGKVAPYKKAFGPLPGDVHHVPFPVASRGIAVADSLRALDFLFAADLEPERVAAIAIEPVQGEGGFHAALPELMTALRLLCDHHGIMLIVDEVQTGFARTGRMFASEHFQPVRPDLITMAKSLAGGFPLSGVVGRADVMDAAEPGGLGGTYAGNPVACAAALAVLDTIEAEGLCARAEAIGTRLTARLEKMRTRNDLVPITAPRGLGAMIAFDVVKDRSGNDPDPEVARAVVRRAMAEGLILLNCGTDGSGVRILAPLTADDAILDEGMDRLEAALAHAA</sequence>
<evidence type="ECO:0000256" key="3">
    <source>
        <dbReference type="ARBA" id="ARBA00022576"/>
    </source>
</evidence>
<dbReference type="InterPro" id="IPR015421">
    <property type="entry name" value="PyrdxlP-dep_Trfase_major"/>
</dbReference>
<dbReference type="PROSITE" id="PS00600">
    <property type="entry name" value="AA_TRANSFER_CLASS_3"/>
    <property type="match status" value="1"/>
</dbReference>
<evidence type="ECO:0000313" key="8">
    <source>
        <dbReference type="Proteomes" id="UP000584642"/>
    </source>
</evidence>
<comment type="similarity">
    <text evidence="2 6">Belongs to the class-III pyridoxal-phosphate-dependent aminotransferase family.</text>
</comment>
<comment type="cofactor">
    <cofactor evidence="1">
        <name>pyridoxal 5'-phosphate</name>
        <dbReference type="ChEBI" id="CHEBI:597326"/>
    </cofactor>
</comment>
<dbReference type="Proteomes" id="UP000584642">
    <property type="component" value="Unassembled WGS sequence"/>
</dbReference>
<dbReference type="Gene3D" id="3.40.640.10">
    <property type="entry name" value="Type I PLP-dependent aspartate aminotransferase-like (Major domain)"/>
    <property type="match status" value="1"/>
</dbReference>
<keyword evidence="3 7" id="KW-0032">Aminotransferase</keyword>
<dbReference type="PANTHER" id="PTHR11986:SF58">
    <property type="entry name" value="LEUCINE_METHIONINE RACEMASE"/>
    <property type="match status" value="1"/>
</dbReference>
<dbReference type="PIRSF" id="PIRSF000521">
    <property type="entry name" value="Transaminase_4ab_Lys_Orn"/>
    <property type="match status" value="1"/>
</dbReference>
<dbReference type="PANTHER" id="PTHR11986">
    <property type="entry name" value="AMINOTRANSFERASE CLASS III"/>
    <property type="match status" value="1"/>
</dbReference>
<gene>
    <name evidence="7" type="primary">gabT</name>
    <name evidence="7" type="ORF">HND93_26575</name>
</gene>
<accession>A0ABX2TJE7</accession>
<dbReference type="InterPro" id="IPR050103">
    <property type="entry name" value="Class-III_PLP-dep_AT"/>
</dbReference>
<dbReference type="InterPro" id="IPR005814">
    <property type="entry name" value="Aminotrans_3"/>
</dbReference>
<proteinExistence type="inferred from homology"/>
<dbReference type="CDD" id="cd00610">
    <property type="entry name" value="OAT_like"/>
    <property type="match status" value="1"/>
</dbReference>